<gene>
    <name evidence="1" type="ORF">WMY93_032866</name>
</gene>
<dbReference type="AlphaFoldDB" id="A0AAW0MJN2"/>
<proteinExistence type="predicted"/>
<evidence type="ECO:0000313" key="1">
    <source>
        <dbReference type="EMBL" id="KAK7880495.1"/>
    </source>
</evidence>
<sequence length="59" mass="6543">MNLLTCLVLGRDAALNSLPPSVRRTTQHRLKLKGQAEVTELRFNRPKGGKWADQDGNGL</sequence>
<accession>A0AAW0MJN2</accession>
<comment type="caution">
    <text evidence="1">The sequence shown here is derived from an EMBL/GenBank/DDBJ whole genome shotgun (WGS) entry which is preliminary data.</text>
</comment>
<keyword evidence="2" id="KW-1185">Reference proteome</keyword>
<dbReference type="Proteomes" id="UP001460270">
    <property type="component" value="Unassembled WGS sequence"/>
</dbReference>
<protein>
    <submittedName>
        <fullName evidence="1">Uncharacterized protein</fullName>
    </submittedName>
</protein>
<evidence type="ECO:0000313" key="2">
    <source>
        <dbReference type="Proteomes" id="UP001460270"/>
    </source>
</evidence>
<feature type="non-terminal residue" evidence="1">
    <location>
        <position position="59"/>
    </location>
</feature>
<name>A0AAW0MJN2_9GOBI</name>
<reference evidence="2" key="1">
    <citation type="submission" date="2024-04" db="EMBL/GenBank/DDBJ databases">
        <title>Salinicola lusitanus LLJ914,a marine bacterium isolated from the Okinawa Trough.</title>
        <authorList>
            <person name="Li J."/>
        </authorList>
    </citation>
    <scope>NUCLEOTIDE SEQUENCE [LARGE SCALE GENOMIC DNA]</scope>
</reference>
<dbReference type="EMBL" id="JBBPFD010000089">
    <property type="protein sequence ID" value="KAK7880495.1"/>
    <property type="molecule type" value="Genomic_DNA"/>
</dbReference>
<organism evidence="1 2">
    <name type="scientific">Mugilogobius chulae</name>
    <name type="common">yellowstripe goby</name>
    <dbReference type="NCBI Taxonomy" id="88201"/>
    <lineage>
        <taxon>Eukaryota</taxon>
        <taxon>Metazoa</taxon>
        <taxon>Chordata</taxon>
        <taxon>Craniata</taxon>
        <taxon>Vertebrata</taxon>
        <taxon>Euteleostomi</taxon>
        <taxon>Actinopterygii</taxon>
        <taxon>Neopterygii</taxon>
        <taxon>Teleostei</taxon>
        <taxon>Neoteleostei</taxon>
        <taxon>Acanthomorphata</taxon>
        <taxon>Gobiaria</taxon>
        <taxon>Gobiiformes</taxon>
        <taxon>Gobioidei</taxon>
        <taxon>Gobiidae</taxon>
        <taxon>Gobionellinae</taxon>
        <taxon>Mugilogobius</taxon>
    </lineage>
</organism>